<protein>
    <recommendedName>
        <fullName evidence="5">Putative 3-methyladenine DNA glycosylase</fullName>
        <ecNumber evidence="5">3.2.2.-</ecNumber>
    </recommendedName>
</protein>
<evidence type="ECO:0000256" key="1">
    <source>
        <dbReference type="ARBA" id="ARBA00009232"/>
    </source>
</evidence>
<dbReference type="FunFam" id="3.10.300.10:FF:000001">
    <property type="entry name" value="Putative 3-methyladenine DNA glycosylase"/>
    <property type="match status" value="1"/>
</dbReference>
<keyword evidence="4 5" id="KW-0234">DNA repair</keyword>
<evidence type="ECO:0000256" key="2">
    <source>
        <dbReference type="ARBA" id="ARBA00022763"/>
    </source>
</evidence>
<dbReference type="HAMAP" id="MF_00527">
    <property type="entry name" value="3MGH"/>
    <property type="match status" value="1"/>
</dbReference>
<comment type="similarity">
    <text evidence="1 5">Belongs to the DNA glycosylase MPG family.</text>
</comment>
<evidence type="ECO:0000256" key="5">
    <source>
        <dbReference type="HAMAP-Rule" id="MF_00527"/>
    </source>
</evidence>
<dbReference type="EC" id="3.2.2.-" evidence="5"/>
<dbReference type="RefSeq" id="WP_073130898.1">
    <property type="nucleotide sequence ID" value="NZ_FQWQ01000001.1"/>
</dbReference>
<evidence type="ECO:0000256" key="4">
    <source>
        <dbReference type="ARBA" id="ARBA00023204"/>
    </source>
</evidence>
<accession>A0A1M5KCK4</accession>
<sequence>MKLPESFYQQTNVVKVARQLLGKGLYTRIDGEVTGGIIVETEAYSWKERGSHAYGPQGAKRTPRNAIMFDKGGHTYVYLIYGMHYLFNVVTNRPDVADAVLIRAIEPLEGVEIMKARRGKLTNPFHLTSGPGKLTKALGIDRKWNGKSLLDNEVWIEDFGRKTPSKNIEASPRIGIDYAGEDAKLPWRFTLKGNRWVSK</sequence>
<dbReference type="SUPFAM" id="SSF50486">
    <property type="entry name" value="FMT C-terminal domain-like"/>
    <property type="match status" value="1"/>
</dbReference>
<dbReference type="InterPro" id="IPR011034">
    <property type="entry name" value="Formyl_transferase-like_C_sf"/>
</dbReference>
<dbReference type="GO" id="GO:0003677">
    <property type="term" value="F:DNA binding"/>
    <property type="evidence" value="ECO:0007669"/>
    <property type="project" value="InterPro"/>
</dbReference>
<dbReference type="Pfam" id="PF02245">
    <property type="entry name" value="Pur_DNA_glyco"/>
    <property type="match status" value="1"/>
</dbReference>
<name>A0A1M5KCK4_9BACT</name>
<dbReference type="GO" id="GO:0003905">
    <property type="term" value="F:alkylbase DNA N-glycosylase activity"/>
    <property type="evidence" value="ECO:0007669"/>
    <property type="project" value="InterPro"/>
</dbReference>
<dbReference type="Gene3D" id="3.10.300.10">
    <property type="entry name" value="Methylpurine-DNA glycosylase (MPG)"/>
    <property type="match status" value="1"/>
</dbReference>
<dbReference type="OrthoDB" id="9794313at2"/>
<gene>
    <name evidence="6" type="ORF">SAMN04488109_0569</name>
</gene>
<dbReference type="InterPro" id="IPR036995">
    <property type="entry name" value="MPG_sf"/>
</dbReference>
<evidence type="ECO:0000313" key="7">
    <source>
        <dbReference type="Proteomes" id="UP000184212"/>
    </source>
</evidence>
<proteinExistence type="inferred from homology"/>
<dbReference type="InterPro" id="IPR003180">
    <property type="entry name" value="MPG"/>
</dbReference>
<dbReference type="NCBIfam" id="TIGR00567">
    <property type="entry name" value="3mg"/>
    <property type="match status" value="1"/>
</dbReference>
<organism evidence="6 7">
    <name type="scientific">Chryseolinea serpens</name>
    <dbReference type="NCBI Taxonomy" id="947013"/>
    <lineage>
        <taxon>Bacteria</taxon>
        <taxon>Pseudomonadati</taxon>
        <taxon>Bacteroidota</taxon>
        <taxon>Cytophagia</taxon>
        <taxon>Cytophagales</taxon>
        <taxon>Fulvivirgaceae</taxon>
        <taxon>Chryseolinea</taxon>
    </lineage>
</organism>
<dbReference type="CDD" id="cd00540">
    <property type="entry name" value="AAG"/>
    <property type="match status" value="1"/>
</dbReference>
<dbReference type="GO" id="GO:0006284">
    <property type="term" value="P:base-excision repair"/>
    <property type="evidence" value="ECO:0007669"/>
    <property type="project" value="InterPro"/>
</dbReference>
<evidence type="ECO:0000256" key="3">
    <source>
        <dbReference type="ARBA" id="ARBA00022801"/>
    </source>
</evidence>
<reference evidence="6 7" key="1">
    <citation type="submission" date="2016-11" db="EMBL/GenBank/DDBJ databases">
        <authorList>
            <person name="Jaros S."/>
            <person name="Januszkiewicz K."/>
            <person name="Wedrychowicz H."/>
        </authorList>
    </citation>
    <scope>NUCLEOTIDE SEQUENCE [LARGE SCALE GENOMIC DNA]</scope>
    <source>
        <strain evidence="6 7">DSM 24574</strain>
    </source>
</reference>
<keyword evidence="3 5" id="KW-0378">Hydrolase</keyword>
<evidence type="ECO:0000313" key="6">
    <source>
        <dbReference type="EMBL" id="SHG50586.1"/>
    </source>
</evidence>
<dbReference type="EMBL" id="FQWQ01000001">
    <property type="protein sequence ID" value="SHG50586.1"/>
    <property type="molecule type" value="Genomic_DNA"/>
</dbReference>
<dbReference type="PANTHER" id="PTHR10429:SF0">
    <property type="entry name" value="DNA-3-METHYLADENINE GLYCOSYLASE"/>
    <property type="match status" value="1"/>
</dbReference>
<dbReference type="STRING" id="947013.SAMN04488109_0569"/>
<keyword evidence="2 5" id="KW-0227">DNA damage</keyword>
<dbReference type="Proteomes" id="UP000184212">
    <property type="component" value="Unassembled WGS sequence"/>
</dbReference>
<dbReference type="PANTHER" id="PTHR10429">
    <property type="entry name" value="DNA-3-METHYLADENINE GLYCOSYLASE"/>
    <property type="match status" value="1"/>
</dbReference>
<keyword evidence="7" id="KW-1185">Reference proteome</keyword>
<dbReference type="AlphaFoldDB" id="A0A1M5KCK4"/>